<evidence type="ECO:0000259" key="7">
    <source>
        <dbReference type="PROSITE" id="PS51293"/>
    </source>
</evidence>
<evidence type="ECO:0000313" key="8">
    <source>
        <dbReference type="EMBL" id="KEH35180.1"/>
    </source>
</evidence>
<dbReference type="InterPro" id="IPR041983">
    <property type="entry name" value="ADA2-like_ZZ"/>
</dbReference>
<evidence type="ECO:0000256" key="1">
    <source>
        <dbReference type="ARBA" id="ARBA00022723"/>
    </source>
</evidence>
<dbReference type="CDD" id="cd02335">
    <property type="entry name" value="ZZ_ADA2"/>
    <property type="match status" value="1"/>
</dbReference>
<keyword evidence="2 4" id="KW-0863">Zinc-finger</keyword>
<dbReference type="PANTHER" id="PTHR12374:SF20">
    <property type="entry name" value="TRANSCRIPTIONAL ADAPTER 2-ALPHA"/>
    <property type="match status" value="1"/>
</dbReference>
<dbReference type="Pfam" id="PF00249">
    <property type="entry name" value="Myb_DNA-binding"/>
    <property type="match status" value="1"/>
</dbReference>
<dbReference type="PROSITE" id="PS50135">
    <property type="entry name" value="ZF_ZZ_2"/>
    <property type="match status" value="1"/>
</dbReference>
<dbReference type="Gramene" id="rna17443">
    <property type="protein sequence ID" value="RHN69017.1"/>
    <property type="gene ID" value="gene17443"/>
</dbReference>
<dbReference type="SUPFAM" id="SSF46689">
    <property type="entry name" value="Homeodomain-like"/>
    <property type="match status" value="1"/>
</dbReference>
<dbReference type="Pfam" id="PF25299">
    <property type="entry name" value="ZZ_ADA2"/>
    <property type="match status" value="1"/>
</dbReference>
<feature type="domain" description="ZZ-type" evidence="6">
    <location>
        <begin position="44"/>
        <end position="100"/>
    </location>
</feature>
<evidence type="ECO:0000256" key="2">
    <source>
        <dbReference type="ARBA" id="ARBA00022771"/>
    </source>
</evidence>
<dbReference type="GO" id="GO:0008270">
    <property type="term" value="F:zinc ion binding"/>
    <property type="evidence" value="ECO:0007669"/>
    <property type="project" value="UniProtKB-KW"/>
</dbReference>
<keyword evidence="3" id="KW-0862">Zinc</keyword>
<reference evidence="8 11" key="2">
    <citation type="journal article" date="2014" name="BMC Genomics">
        <title>An improved genome release (version Mt4.0) for the model legume Medicago truncatula.</title>
        <authorList>
            <person name="Tang H."/>
            <person name="Krishnakumar V."/>
            <person name="Bidwell S."/>
            <person name="Rosen B."/>
            <person name="Chan A."/>
            <person name="Zhou S."/>
            <person name="Gentzbittel L."/>
            <person name="Childs K.L."/>
            <person name="Yandell M."/>
            <person name="Gundlach H."/>
            <person name="Mayer K.F."/>
            <person name="Schwartz D.C."/>
            <person name="Town C.D."/>
        </authorList>
    </citation>
    <scope>GENOME REANNOTATION</scope>
    <source>
        <strain evidence="8">A17</strain>
        <strain evidence="10 11">cv. Jemalong A17</strain>
    </source>
</reference>
<keyword evidence="1" id="KW-0479">Metal-binding</keyword>
<dbReference type="InterPro" id="IPR017884">
    <property type="entry name" value="SANT_dom"/>
</dbReference>
<evidence type="ECO:0000259" key="6">
    <source>
        <dbReference type="PROSITE" id="PS50135"/>
    </source>
</evidence>
<dbReference type="PROSITE" id="PS51293">
    <property type="entry name" value="SANT"/>
    <property type="match status" value="1"/>
</dbReference>
<dbReference type="SMART" id="SM00717">
    <property type="entry name" value="SANT"/>
    <property type="match status" value="1"/>
</dbReference>
<dbReference type="KEGG" id="mtr:25489634"/>
<evidence type="ECO:0000256" key="3">
    <source>
        <dbReference type="ARBA" id="ARBA00022833"/>
    </source>
</evidence>
<gene>
    <name evidence="10" type="primary">25489634</name>
    <name evidence="8" type="ordered locus">MTR_3g081380</name>
    <name evidence="9" type="ORF">MtrunA17_Chr3g0120221</name>
</gene>
<evidence type="ECO:0000256" key="4">
    <source>
        <dbReference type="PROSITE-ProRule" id="PRU00228"/>
    </source>
</evidence>
<feature type="domain" description="Myb-like" evidence="5">
    <location>
        <begin position="107"/>
        <end position="150"/>
    </location>
</feature>
<feature type="domain" description="SANT" evidence="7">
    <location>
        <begin position="102"/>
        <end position="154"/>
    </location>
</feature>
<dbReference type="CDD" id="cd00167">
    <property type="entry name" value="SANT"/>
    <property type="match status" value="1"/>
</dbReference>
<dbReference type="Proteomes" id="UP000265566">
    <property type="component" value="Chromosome 3"/>
</dbReference>
<accession>A0A072VAF9</accession>
<dbReference type="Gene3D" id="1.10.10.60">
    <property type="entry name" value="Homeodomain-like"/>
    <property type="match status" value="1"/>
</dbReference>
<evidence type="ECO:0000313" key="11">
    <source>
        <dbReference type="Proteomes" id="UP000002051"/>
    </source>
</evidence>
<dbReference type="Proteomes" id="UP000002051">
    <property type="component" value="Chromosome 3"/>
</dbReference>
<dbReference type="OrthoDB" id="270417at2759"/>
<sequence length="189" mass="21015">MGHKNRSKKKSAAFGSKKKKSALNAEGLETSFAGMAVTDGKVSLYRCKCNYCKTDISGKAHIKCAVCQDFNLCVKCFSVGAEVTPHKSNHPYRVMEDLSFPLTCPDWSAHEERLLLEALDMYGFENWNGVAEHVGTKSKPECIDHYNGVYLNSPCAPLPDLSYCKGKNKEELRAMGKRDQLKKGDKALE</sequence>
<dbReference type="PANTHER" id="PTHR12374">
    <property type="entry name" value="TRANSCRIPTIONAL ADAPTOR 2 ADA2 -RELATED"/>
    <property type="match status" value="1"/>
</dbReference>
<dbReference type="EnsemblPlants" id="KEH35180">
    <property type="protein sequence ID" value="KEH35180"/>
    <property type="gene ID" value="MTR_3g081380"/>
</dbReference>
<dbReference type="Gene3D" id="3.30.60.90">
    <property type="match status" value="1"/>
</dbReference>
<reference evidence="9" key="4">
    <citation type="journal article" date="2018" name="Nat. Plants">
        <title>Whole-genome landscape of Medicago truncatula symbiotic genes.</title>
        <authorList>
            <person name="Pecrix Y."/>
            <person name="Gamas P."/>
            <person name="Carrere S."/>
        </authorList>
    </citation>
    <scope>NUCLEOTIDE SEQUENCE</scope>
    <source>
        <tissue evidence="9">Leaves</tissue>
    </source>
</reference>
<dbReference type="HOGENOM" id="CLU_073764_1_0_1"/>
<dbReference type="SUPFAM" id="SSF57850">
    <property type="entry name" value="RING/U-box"/>
    <property type="match status" value="1"/>
</dbReference>
<keyword evidence="11" id="KW-1185">Reference proteome</keyword>
<name>A0A072VAF9_MEDTR</name>
<dbReference type="PROSITE" id="PS50090">
    <property type="entry name" value="MYB_LIKE"/>
    <property type="match status" value="1"/>
</dbReference>
<evidence type="ECO:0000313" key="10">
    <source>
        <dbReference type="EnsemblPlants" id="KEH35180"/>
    </source>
</evidence>
<protein>
    <submittedName>
        <fullName evidence="9">Putative transcription factor MYB/SANT family</fullName>
    </submittedName>
    <submittedName>
        <fullName evidence="8">Transcriptional adapter ADA2</fullName>
    </submittedName>
</protein>
<dbReference type="EMBL" id="CM001219">
    <property type="protein sequence ID" value="KEH35180.1"/>
    <property type="molecule type" value="Genomic_DNA"/>
</dbReference>
<dbReference type="InterPro" id="IPR000433">
    <property type="entry name" value="Znf_ZZ"/>
</dbReference>
<proteinExistence type="predicted"/>
<organism evidence="8 11">
    <name type="scientific">Medicago truncatula</name>
    <name type="common">Barrel medic</name>
    <name type="synonym">Medicago tribuloides</name>
    <dbReference type="NCBI Taxonomy" id="3880"/>
    <lineage>
        <taxon>Eukaryota</taxon>
        <taxon>Viridiplantae</taxon>
        <taxon>Streptophyta</taxon>
        <taxon>Embryophyta</taxon>
        <taxon>Tracheophyta</taxon>
        <taxon>Spermatophyta</taxon>
        <taxon>Magnoliopsida</taxon>
        <taxon>eudicotyledons</taxon>
        <taxon>Gunneridae</taxon>
        <taxon>Pentapetalae</taxon>
        <taxon>rosids</taxon>
        <taxon>fabids</taxon>
        <taxon>Fabales</taxon>
        <taxon>Fabaceae</taxon>
        <taxon>Papilionoideae</taxon>
        <taxon>50 kb inversion clade</taxon>
        <taxon>NPAAA clade</taxon>
        <taxon>Hologalegina</taxon>
        <taxon>IRL clade</taxon>
        <taxon>Trifolieae</taxon>
        <taxon>Medicago</taxon>
    </lineage>
</organism>
<dbReference type="InterPro" id="IPR043145">
    <property type="entry name" value="Znf_ZZ_sf"/>
</dbReference>
<dbReference type="PROSITE" id="PS01357">
    <property type="entry name" value="ZF_ZZ_1"/>
    <property type="match status" value="1"/>
</dbReference>
<evidence type="ECO:0000259" key="5">
    <source>
        <dbReference type="PROSITE" id="PS50090"/>
    </source>
</evidence>
<evidence type="ECO:0000313" key="9">
    <source>
        <dbReference type="EMBL" id="RHN69017.1"/>
    </source>
</evidence>
<dbReference type="STRING" id="3880.A0A072VAF9"/>
<dbReference type="SMART" id="SM00291">
    <property type="entry name" value="ZnF_ZZ"/>
    <property type="match status" value="1"/>
</dbReference>
<reference evidence="10" key="3">
    <citation type="submission" date="2015-04" db="UniProtKB">
        <authorList>
            <consortium name="EnsemblPlants"/>
        </authorList>
    </citation>
    <scope>IDENTIFICATION</scope>
    <source>
        <strain evidence="10">cv. Jemalong A17</strain>
    </source>
</reference>
<reference evidence="8 11" key="1">
    <citation type="journal article" date="2011" name="Nature">
        <title>The Medicago genome provides insight into the evolution of rhizobial symbioses.</title>
        <authorList>
            <person name="Young N.D."/>
            <person name="Debelle F."/>
            <person name="Oldroyd G.E."/>
            <person name="Geurts R."/>
            <person name="Cannon S.B."/>
            <person name="Udvardi M.K."/>
            <person name="Benedito V.A."/>
            <person name="Mayer K.F."/>
            <person name="Gouzy J."/>
            <person name="Schoof H."/>
            <person name="Van de Peer Y."/>
            <person name="Proost S."/>
            <person name="Cook D.R."/>
            <person name="Meyers B.C."/>
            <person name="Spannagl M."/>
            <person name="Cheung F."/>
            <person name="De Mita S."/>
            <person name="Krishnakumar V."/>
            <person name="Gundlach H."/>
            <person name="Zhou S."/>
            <person name="Mudge J."/>
            <person name="Bharti A.K."/>
            <person name="Murray J.D."/>
            <person name="Naoumkina M.A."/>
            <person name="Rosen B."/>
            <person name="Silverstein K.A."/>
            <person name="Tang H."/>
            <person name="Rombauts S."/>
            <person name="Zhao P.X."/>
            <person name="Zhou P."/>
            <person name="Barbe V."/>
            <person name="Bardou P."/>
            <person name="Bechner M."/>
            <person name="Bellec A."/>
            <person name="Berger A."/>
            <person name="Berges H."/>
            <person name="Bidwell S."/>
            <person name="Bisseling T."/>
            <person name="Choisne N."/>
            <person name="Couloux A."/>
            <person name="Denny R."/>
            <person name="Deshpande S."/>
            <person name="Dai X."/>
            <person name="Doyle J.J."/>
            <person name="Dudez A.M."/>
            <person name="Farmer A.D."/>
            <person name="Fouteau S."/>
            <person name="Franken C."/>
            <person name="Gibelin C."/>
            <person name="Gish J."/>
            <person name="Goldstein S."/>
            <person name="Gonzalez A.J."/>
            <person name="Green P.J."/>
            <person name="Hallab A."/>
            <person name="Hartog M."/>
            <person name="Hua A."/>
            <person name="Humphray S.J."/>
            <person name="Jeong D.H."/>
            <person name="Jing Y."/>
            <person name="Jocker A."/>
            <person name="Kenton S.M."/>
            <person name="Kim D.J."/>
            <person name="Klee K."/>
            <person name="Lai H."/>
            <person name="Lang C."/>
            <person name="Lin S."/>
            <person name="Macmil S.L."/>
            <person name="Magdelenat G."/>
            <person name="Matthews L."/>
            <person name="McCorrison J."/>
            <person name="Monaghan E.L."/>
            <person name="Mun J.H."/>
            <person name="Najar F.Z."/>
            <person name="Nicholson C."/>
            <person name="Noirot C."/>
            <person name="O'Bleness M."/>
            <person name="Paule C.R."/>
            <person name="Poulain J."/>
            <person name="Prion F."/>
            <person name="Qin B."/>
            <person name="Qu C."/>
            <person name="Retzel E.F."/>
            <person name="Riddle C."/>
            <person name="Sallet E."/>
            <person name="Samain S."/>
            <person name="Samson N."/>
            <person name="Sanders I."/>
            <person name="Saurat O."/>
            <person name="Scarpelli C."/>
            <person name="Schiex T."/>
            <person name="Segurens B."/>
            <person name="Severin A.J."/>
            <person name="Sherrier D.J."/>
            <person name="Shi R."/>
            <person name="Sims S."/>
            <person name="Singer S.R."/>
            <person name="Sinharoy S."/>
            <person name="Sterck L."/>
            <person name="Viollet A."/>
            <person name="Wang B.B."/>
            <person name="Wang K."/>
            <person name="Wang M."/>
            <person name="Wang X."/>
            <person name="Warfsmann J."/>
            <person name="Weissenbach J."/>
            <person name="White D.D."/>
            <person name="White J.D."/>
            <person name="Wiley G.B."/>
            <person name="Wincker P."/>
            <person name="Xing Y."/>
            <person name="Yang L."/>
            <person name="Yao Z."/>
            <person name="Ying F."/>
            <person name="Zhai J."/>
            <person name="Zhou L."/>
            <person name="Zuber A."/>
            <person name="Denarie J."/>
            <person name="Dixon R.A."/>
            <person name="May G.D."/>
            <person name="Schwartz D.C."/>
            <person name="Rogers J."/>
            <person name="Quetier F."/>
            <person name="Town C.D."/>
            <person name="Roe B.A."/>
        </authorList>
    </citation>
    <scope>NUCLEOTIDE SEQUENCE [LARGE SCALE GENOMIC DNA]</scope>
    <source>
        <strain evidence="8">A17</strain>
        <strain evidence="10 11">cv. Jemalong A17</strain>
    </source>
</reference>
<dbReference type="EMBL" id="PSQE01000003">
    <property type="protein sequence ID" value="RHN69017.1"/>
    <property type="molecule type" value="Genomic_DNA"/>
</dbReference>
<dbReference type="InterPro" id="IPR001005">
    <property type="entry name" value="SANT/Myb"/>
</dbReference>
<dbReference type="AlphaFoldDB" id="A0A072VAF9"/>
<dbReference type="InterPro" id="IPR009057">
    <property type="entry name" value="Homeodomain-like_sf"/>
</dbReference>